<keyword evidence="2" id="KW-0732">Signal</keyword>
<proteinExistence type="predicted"/>
<keyword evidence="4" id="KW-1185">Reference proteome</keyword>
<name>A0A1T2KT09_9GAMM</name>
<keyword evidence="1" id="KW-0472">Membrane</keyword>
<dbReference type="RefSeq" id="WP_078487747.1">
    <property type="nucleotide sequence ID" value="NZ_MPRJ01000061.1"/>
</dbReference>
<comment type="caution">
    <text evidence="3">The sequence shown here is derived from an EMBL/GenBank/DDBJ whole genome shotgun (WGS) entry which is preliminary data.</text>
</comment>
<keyword evidence="1" id="KW-0812">Transmembrane</keyword>
<feature type="chain" id="PRO_5013159839" evidence="2">
    <location>
        <begin position="23"/>
        <end position="65"/>
    </location>
</feature>
<dbReference type="Proteomes" id="UP000190896">
    <property type="component" value="Unassembled WGS sequence"/>
</dbReference>
<dbReference type="EMBL" id="MPRJ01000061">
    <property type="protein sequence ID" value="OOZ35989.1"/>
    <property type="molecule type" value="Genomic_DNA"/>
</dbReference>
<evidence type="ECO:0000313" key="4">
    <source>
        <dbReference type="Proteomes" id="UP000190896"/>
    </source>
</evidence>
<feature type="signal peptide" evidence="2">
    <location>
        <begin position="1"/>
        <end position="22"/>
    </location>
</feature>
<dbReference type="AlphaFoldDB" id="A0A1T2KT09"/>
<evidence type="ECO:0000256" key="2">
    <source>
        <dbReference type="SAM" id="SignalP"/>
    </source>
</evidence>
<protein>
    <submittedName>
        <fullName evidence="3">Uncharacterized protein</fullName>
    </submittedName>
</protein>
<feature type="transmembrane region" description="Helical" evidence="1">
    <location>
        <begin position="32"/>
        <end position="59"/>
    </location>
</feature>
<evidence type="ECO:0000313" key="3">
    <source>
        <dbReference type="EMBL" id="OOZ35989.1"/>
    </source>
</evidence>
<keyword evidence="1" id="KW-1133">Transmembrane helix</keyword>
<gene>
    <name evidence="3" type="ORF">BOW51_09330</name>
</gene>
<reference evidence="3 4" key="1">
    <citation type="submission" date="2016-11" db="EMBL/GenBank/DDBJ databases">
        <title>Mixed transmission modes and dynamic genome evolution in an obligate animal-bacterial symbiosis.</title>
        <authorList>
            <person name="Russell S.L."/>
            <person name="Corbett-Detig R.B."/>
            <person name="Cavanaugh C.M."/>
        </authorList>
    </citation>
    <scope>NUCLEOTIDE SEQUENCE [LARGE SCALE GENOMIC DNA]</scope>
    <source>
        <strain evidence="3">Se-Cadez</strain>
    </source>
</reference>
<evidence type="ECO:0000256" key="1">
    <source>
        <dbReference type="SAM" id="Phobius"/>
    </source>
</evidence>
<organism evidence="3 4">
    <name type="scientific">Solemya velesiana gill symbiont</name>
    <dbReference type="NCBI Taxonomy" id="1918948"/>
    <lineage>
        <taxon>Bacteria</taxon>
        <taxon>Pseudomonadati</taxon>
        <taxon>Pseudomonadota</taxon>
        <taxon>Gammaproteobacteria</taxon>
        <taxon>sulfur-oxidizing symbionts</taxon>
    </lineage>
</organism>
<accession>A0A1T2KT09</accession>
<sequence length="65" mass="6665">MEQNVIRLIAMTGLLASGSAMAHVGAHGGEGFLAGVLHMLGDHGYLLGLAALAIGAVVFKRSHRV</sequence>